<accession>A0A0C2L7A5</accession>
<dbReference type="Proteomes" id="UP000053820">
    <property type="component" value="Unassembled WGS sequence"/>
</dbReference>
<sequence length="60" mass="6702">MCEARRADMIRVWRDLGGVIGIKEWDVKVGVRDGKDSANGANLLTTVYLAIFLHNLRPSC</sequence>
<dbReference type="AlphaFoldDB" id="A0A0C2L7A5"/>
<keyword evidence="2" id="KW-1185">Reference proteome</keyword>
<evidence type="ECO:0000313" key="1">
    <source>
        <dbReference type="EMBL" id="KIJ57476.1"/>
    </source>
</evidence>
<evidence type="ECO:0000313" key="2">
    <source>
        <dbReference type="Proteomes" id="UP000053820"/>
    </source>
</evidence>
<organism evidence="1 2">
    <name type="scientific">Hydnomerulius pinastri MD-312</name>
    <dbReference type="NCBI Taxonomy" id="994086"/>
    <lineage>
        <taxon>Eukaryota</taxon>
        <taxon>Fungi</taxon>
        <taxon>Dikarya</taxon>
        <taxon>Basidiomycota</taxon>
        <taxon>Agaricomycotina</taxon>
        <taxon>Agaricomycetes</taxon>
        <taxon>Agaricomycetidae</taxon>
        <taxon>Boletales</taxon>
        <taxon>Boletales incertae sedis</taxon>
        <taxon>Leucogyrophana</taxon>
    </lineage>
</organism>
<dbReference type="EMBL" id="KN840363">
    <property type="protein sequence ID" value="KIJ57476.1"/>
    <property type="molecule type" value="Genomic_DNA"/>
</dbReference>
<gene>
    <name evidence="1" type="ORF">HYDPIDRAFT_120583</name>
</gene>
<dbReference type="HOGENOM" id="CLU_2942049_0_0_1"/>
<reference evidence="1 2" key="1">
    <citation type="submission" date="2014-04" db="EMBL/GenBank/DDBJ databases">
        <title>Evolutionary Origins and Diversification of the Mycorrhizal Mutualists.</title>
        <authorList>
            <consortium name="DOE Joint Genome Institute"/>
            <consortium name="Mycorrhizal Genomics Consortium"/>
            <person name="Kohler A."/>
            <person name="Kuo A."/>
            <person name="Nagy L.G."/>
            <person name="Floudas D."/>
            <person name="Copeland A."/>
            <person name="Barry K.W."/>
            <person name="Cichocki N."/>
            <person name="Veneault-Fourrey C."/>
            <person name="LaButti K."/>
            <person name="Lindquist E.A."/>
            <person name="Lipzen A."/>
            <person name="Lundell T."/>
            <person name="Morin E."/>
            <person name="Murat C."/>
            <person name="Riley R."/>
            <person name="Ohm R."/>
            <person name="Sun H."/>
            <person name="Tunlid A."/>
            <person name="Henrissat B."/>
            <person name="Grigoriev I.V."/>
            <person name="Hibbett D.S."/>
            <person name="Martin F."/>
        </authorList>
    </citation>
    <scope>NUCLEOTIDE SEQUENCE [LARGE SCALE GENOMIC DNA]</scope>
    <source>
        <strain evidence="1 2">MD-312</strain>
    </source>
</reference>
<name>A0A0C2L7A5_9AGAM</name>
<proteinExistence type="predicted"/>
<protein>
    <submittedName>
        <fullName evidence="1">Uncharacterized protein</fullName>
    </submittedName>
</protein>